<dbReference type="SUPFAM" id="SSF48498">
    <property type="entry name" value="Tetracyclin repressor-like, C-terminal domain"/>
    <property type="match status" value="1"/>
</dbReference>
<dbReference type="EMBL" id="FR719190">
    <property type="protein sequence ID" value="CBX80567.1"/>
    <property type="molecule type" value="Genomic_DNA"/>
</dbReference>
<sequence length="184" mass="20839">MLRRYFARYLRCLHDFFNDRPWSYRQGVLDYYDHLLLSCKVSSFAGCLYVKLSAKVCEFSEAMRGALEAGALTMIGSLAATLNKAQQQGTLSGQVNCPSCARTIYIFWLVASPQSKICREKASLLNARQVMEHTLRGAQKYTYQSTGLSGVNYATEHPFHPTQAGWYYRAESYLYGPFNASAQH</sequence>
<dbReference type="Pfam" id="PF16925">
    <property type="entry name" value="TetR_C_13"/>
    <property type="match status" value="1"/>
</dbReference>
<name>E5B514_ERWAM</name>
<gene>
    <name evidence="4" type="primary">ydhM</name>
    <name evidence="4" type="ORF">EAIL5_1747</name>
</gene>
<keyword evidence="2" id="KW-0804">Transcription</keyword>
<evidence type="ECO:0000259" key="3">
    <source>
        <dbReference type="Pfam" id="PF16925"/>
    </source>
</evidence>
<evidence type="ECO:0000256" key="2">
    <source>
        <dbReference type="ARBA" id="ARBA00023163"/>
    </source>
</evidence>
<reference evidence="4" key="1">
    <citation type="journal article" date="2011" name="J. Bacteriol.">
        <title>Genome Sequence of an Erwinia amylovora Strain with Pathogenicity Restricted to Rubus Plants.</title>
        <authorList>
            <person name="Powney R."/>
            <person name="Smits T.H."/>
            <person name="Sawbridge T."/>
            <person name="Frey B."/>
            <person name="Blom J."/>
            <person name="Frey J.E."/>
            <person name="Plummer K.M."/>
            <person name="Beer S.V."/>
            <person name="Luck J."/>
            <person name="Duffy B."/>
            <person name="Rodoni B."/>
        </authorList>
    </citation>
    <scope>NUCLEOTIDE SEQUENCE</scope>
    <source>
        <strain evidence="4">ATCC BAA-2158</strain>
    </source>
</reference>
<evidence type="ECO:0000313" key="4">
    <source>
        <dbReference type="EMBL" id="CBX80567.1"/>
    </source>
</evidence>
<dbReference type="AlphaFoldDB" id="E5B514"/>
<protein>
    <submittedName>
        <fullName evidence="4">Uncharacterized HTH-type transcriptional regulator ydhM</fullName>
    </submittedName>
</protein>
<organism evidence="4">
    <name type="scientific">Erwinia amylovora ATCC BAA-2158</name>
    <dbReference type="NCBI Taxonomy" id="889211"/>
    <lineage>
        <taxon>Bacteria</taxon>
        <taxon>Pseudomonadati</taxon>
        <taxon>Pseudomonadota</taxon>
        <taxon>Gammaproteobacteria</taxon>
        <taxon>Enterobacterales</taxon>
        <taxon>Erwiniaceae</taxon>
        <taxon>Erwinia</taxon>
    </lineage>
</organism>
<keyword evidence="1" id="KW-0805">Transcription regulation</keyword>
<feature type="domain" description="Tetracyclin repressor-like C-terminal" evidence="3">
    <location>
        <begin position="45"/>
        <end position="130"/>
    </location>
</feature>
<dbReference type="InterPro" id="IPR036271">
    <property type="entry name" value="Tet_transcr_reg_TetR-rel_C_sf"/>
</dbReference>
<dbReference type="InterPro" id="IPR011075">
    <property type="entry name" value="TetR_C"/>
</dbReference>
<dbReference type="Gene3D" id="1.10.357.10">
    <property type="entry name" value="Tetracycline Repressor, domain 2"/>
    <property type="match status" value="1"/>
</dbReference>
<accession>E5B514</accession>
<evidence type="ECO:0000256" key="1">
    <source>
        <dbReference type="ARBA" id="ARBA00023015"/>
    </source>
</evidence>
<proteinExistence type="predicted"/>